<evidence type="ECO:0000313" key="11">
    <source>
        <dbReference type="Proteomes" id="UP000014155"/>
    </source>
</evidence>
<name>S0FF23_RUMCE</name>
<dbReference type="Pfam" id="PF04055">
    <property type="entry name" value="Radical_SAM"/>
    <property type="match status" value="1"/>
</dbReference>
<dbReference type="InterPro" id="IPR007197">
    <property type="entry name" value="rSAM"/>
</dbReference>
<dbReference type="InterPro" id="IPR058240">
    <property type="entry name" value="rSAM_sf"/>
</dbReference>
<sequence length="553" mass="64784">MRESNKIKVLFLVVYSEGMEIKDEEYGVCSIVSFLRKNGYTVMLLGDYEEQIGYRKIDEFKPDIIGLPVYLMSKDAVYRVCSLLKKLYNVPICVGGYFPTYYEKEMMEETSSIDISIRGEGELTWLRILKKIEQNESLKDVSGITYRTENGIMVNKEQEELVDINELPFIARDLLRDNEMIVATIASSRGCTRKCSFCCADSFWPKWRGKSAEAFVDEIEYIVNEYNVDLFNIIDTSFEDPGSNYKRVMSIAQEIVNRDLKIGYHIDLRTTFHKKIDKELISILKKSGLIGVMFGIEAANEADLKIYNKAATVEDNEKAVELFKENGFHVTPGFINFNPYSTFDGLRKNIEFLEKYGFNSAFCRLRSSVRLNRGTKLFEKIEADRLLKDGAYDDPYRYNFVDSRISVLIEFIRNFYDEHNVKNNYSFGRIDAYTNEHLMFIEYYKHRFSSECDNGAFKVIQMHEQQIREILSEINTRNSKWFKLLLNQAEELWSEEAAISIMNTFFDTKHMVSMANLLDKIKIKLYYDLSKIDSKYERYFKVHKTRRVIDKLL</sequence>
<feature type="domain" description="Radical SAM core" evidence="9">
    <location>
        <begin position="177"/>
        <end position="397"/>
    </location>
</feature>
<dbReference type="GO" id="GO:0046872">
    <property type="term" value="F:metal ion binding"/>
    <property type="evidence" value="ECO:0007669"/>
    <property type="project" value="UniProtKB-KW"/>
</dbReference>
<evidence type="ECO:0000259" key="9">
    <source>
        <dbReference type="PROSITE" id="PS51918"/>
    </source>
</evidence>
<dbReference type="Proteomes" id="UP000014155">
    <property type="component" value="Unassembled WGS sequence"/>
</dbReference>
<keyword evidence="4" id="KW-0949">S-adenosyl-L-methionine</keyword>
<dbReference type="PATRIC" id="fig|1195236.3.peg.5296"/>
<dbReference type="SMART" id="SM00729">
    <property type="entry name" value="Elp3"/>
    <property type="match status" value="1"/>
</dbReference>
<keyword evidence="6" id="KW-0408">Iron</keyword>
<comment type="cofactor">
    <cofactor evidence="1">
        <name>[4Fe-4S] cluster</name>
        <dbReference type="ChEBI" id="CHEBI:49883"/>
    </cofactor>
</comment>
<protein>
    <submittedName>
        <fullName evidence="10">Cobalamin B12-binding domain protein</fullName>
    </submittedName>
</protein>
<dbReference type="AlphaFoldDB" id="S0FF23"/>
<gene>
    <name evidence="10" type="ORF">CTER_5163</name>
</gene>
<reference evidence="10 11" key="1">
    <citation type="journal article" date="2013" name="Genome Announc.">
        <title>Draft Genome Sequence of the Cellulolytic, Mesophilic, Anaerobic Bacterium Clostridium termitidis Strain CT1112 (DSM 5398).</title>
        <authorList>
            <person name="Lal S."/>
            <person name="Ramachandran U."/>
            <person name="Zhang X."/>
            <person name="Munir R."/>
            <person name="Sparling R."/>
            <person name="Levin D.B."/>
        </authorList>
    </citation>
    <scope>NUCLEOTIDE SEQUENCE [LARGE SCALE GENOMIC DNA]</scope>
    <source>
        <strain evidence="10 11">CT1112</strain>
    </source>
</reference>
<dbReference type="InterPro" id="IPR023404">
    <property type="entry name" value="rSAM_horseshoe"/>
</dbReference>
<dbReference type="InterPro" id="IPR034466">
    <property type="entry name" value="Methyltransferase_Class_B"/>
</dbReference>
<dbReference type="InterPro" id="IPR036724">
    <property type="entry name" value="Cobalamin-bd_sf"/>
</dbReference>
<dbReference type="PROSITE" id="PS51918">
    <property type="entry name" value="RADICAL_SAM"/>
    <property type="match status" value="1"/>
</dbReference>
<dbReference type="GO" id="GO:0031419">
    <property type="term" value="F:cobalamin binding"/>
    <property type="evidence" value="ECO:0007669"/>
    <property type="project" value="InterPro"/>
</dbReference>
<dbReference type="Gene3D" id="3.80.30.20">
    <property type="entry name" value="tm_1862 like domain"/>
    <property type="match status" value="1"/>
</dbReference>
<dbReference type="InterPro" id="IPR006158">
    <property type="entry name" value="Cobalamin-bd"/>
</dbReference>
<dbReference type="eggNOG" id="COG1032">
    <property type="taxonomic scope" value="Bacteria"/>
</dbReference>
<dbReference type="GO" id="GO:0003824">
    <property type="term" value="F:catalytic activity"/>
    <property type="evidence" value="ECO:0007669"/>
    <property type="project" value="InterPro"/>
</dbReference>
<keyword evidence="7" id="KW-0411">Iron-sulfur</keyword>
<dbReference type="STRING" id="1195236.CTER_5163"/>
<dbReference type="PANTHER" id="PTHR43409">
    <property type="entry name" value="ANAEROBIC MAGNESIUM-PROTOPORPHYRIN IX MONOMETHYL ESTER CYCLASE-RELATED"/>
    <property type="match status" value="1"/>
</dbReference>
<evidence type="ECO:0000256" key="5">
    <source>
        <dbReference type="ARBA" id="ARBA00022723"/>
    </source>
</evidence>
<dbReference type="SFLD" id="SFLDG01082">
    <property type="entry name" value="B12-binding_domain_containing"/>
    <property type="match status" value="1"/>
</dbReference>
<dbReference type="SFLD" id="SFLDG01123">
    <property type="entry name" value="methyltransferase_(Class_B)"/>
    <property type="match status" value="1"/>
</dbReference>
<evidence type="ECO:0000256" key="2">
    <source>
        <dbReference type="ARBA" id="ARBA00022603"/>
    </source>
</evidence>
<evidence type="ECO:0000256" key="3">
    <source>
        <dbReference type="ARBA" id="ARBA00022679"/>
    </source>
</evidence>
<evidence type="ECO:0000256" key="7">
    <source>
        <dbReference type="ARBA" id="ARBA00023014"/>
    </source>
</evidence>
<evidence type="ECO:0000259" key="8">
    <source>
        <dbReference type="PROSITE" id="PS51332"/>
    </source>
</evidence>
<keyword evidence="2" id="KW-0489">Methyltransferase</keyword>
<dbReference type="CDD" id="cd01335">
    <property type="entry name" value="Radical_SAM"/>
    <property type="match status" value="1"/>
</dbReference>
<keyword evidence="11" id="KW-1185">Reference proteome</keyword>
<keyword evidence="5" id="KW-0479">Metal-binding</keyword>
<dbReference type="SUPFAM" id="SSF52242">
    <property type="entry name" value="Cobalamin (vitamin B12)-binding domain"/>
    <property type="match status" value="1"/>
</dbReference>
<dbReference type="Gene3D" id="3.40.50.280">
    <property type="entry name" value="Cobalamin-binding domain"/>
    <property type="match status" value="1"/>
</dbReference>
<dbReference type="InterPro" id="IPR006638">
    <property type="entry name" value="Elp3/MiaA/NifB-like_rSAM"/>
</dbReference>
<dbReference type="EMBL" id="AORV01000070">
    <property type="protein sequence ID" value="EMS69225.1"/>
    <property type="molecule type" value="Genomic_DNA"/>
</dbReference>
<dbReference type="GO" id="GO:0051539">
    <property type="term" value="F:4 iron, 4 sulfur cluster binding"/>
    <property type="evidence" value="ECO:0007669"/>
    <property type="project" value="UniProtKB-KW"/>
</dbReference>
<proteinExistence type="predicted"/>
<feature type="domain" description="B12-binding" evidence="8">
    <location>
        <begin position="6"/>
        <end position="139"/>
    </location>
</feature>
<keyword evidence="3" id="KW-0808">Transferase</keyword>
<organism evidence="10 11">
    <name type="scientific">Ruminiclostridium cellobioparum subsp. termitidis CT1112</name>
    <dbReference type="NCBI Taxonomy" id="1195236"/>
    <lineage>
        <taxon>Bacteria</taxon>
        <taxon>Bacillati</taxon>
        <taxon>Bacillota</taxon>
        <taxon>Clostridia</taxon>
        <taxon>Eubacteriales</taxon>
        <taxon>Oscillospiraceae</taxon>
        <taxon>Ruminiclostridium</taxon>
    </lineage>
</organism>
<evidence type="ECO:0000313" key="10">
    <source>
        <dbReference type="EMBL" id="EMS69225.1"/>
    </source>
</evidence>
<dbReference type="InterPro" id="IPR051198">
    <property type="entry name" value="BchE-like"/>
</dbReference>
<dbReference type="PROSITE" id="PS51332">
    <property type="entry name" value="B12_BINDING"/>
    <property type="match status" value="1"/>
</dbReference>
<evidence type="ECO:0000256" key="1">
    <source>
        <dbReference type="ARBA" id="ARBA00001966"/>
    </source>
</evidence>
<evidence type="ECO:0000256" key="6">
    <source>
        <dbReference type="ARBA" id="ARBA00023004"/>
    </source>
</evidence>
<dbReference type="Pfam" id="PF02310">
    <property type="entry name" value="B12-binding"/>
    <property type="match status" value="1"/>
</dbReference>
<dbReference type="CDD" id="cd02068">
    <property type="entry name" value="radical_SAM_B12_BD"/>
    <property type="match status" value="1"/>
</dbReference>
<dbReference type="SUPFAM" id="SSF102114">
    <property type="entry name" value="Radical SAM enzymes"/>
    <property type="match status" value="1"/>
</dbReference>
<accession>S0FF23</accession>
<dbReference type="SFLD" id="SFLDS00029">
    <property type="entry name" value="Radical_SAM"/>
    <property type="match status" value="1"/>
</dbReference>
<evidence type="ECO:0000256" key="4">
    <source>
        <dbReference type="ARBA" id="ARBA00022691"/>
    </source>
</evidence>
<comment type="caution">
    <text evidence="10">The sequence shown here is derived from an EMBL/GenBank/DDBJ whole genome shotgun (WGS) entry which is preliminary data.</text>
</comment>
<dbReference type="PANTHER" id="PTHR43409:SF7">
    <property type="entry name" value="BLL1977 PROTEIN"/>
    <property type="match status" value="1"/>
</dbReference>